<evidence type="ECO:0000256" key="1">
    <source>
        <dbReference type="ARBA" id="ARBA00023125"/>
    </source>
</evidence>
<dbReference type="PRINTS" id="PR01727">
    <property type="entry name" value="DNABINDINGHU"/>
</dbReference>
<dbReference type="GO" id="GO:0030527">
    <property type="term" value="F:structural constituent of chromatin"/>
    <property type="evidence" value="ECO:0007669"/>
    <property type="project" value="InterPro"/>
</dbReference>
<keyword evidence="1" id="KW-0238">DNA-binding</keyword>
<dbReference type="GO" id="GO:0003677">
    <property type="term" value="F:DNA binding"/>
    <property type="evidence" value="ECO:0007669"/>
    <property type="project" value="UniProtKB-KW"/>
</dbReference>
<reference evidence="3 4" key="1">
    <citation type="journal article" date="2015" name="Genome Announc.">
        <title>Genome Sequence of Salmonella enterica Phage Det7.</title>
        <authorList>
            <person name="Casjens S.R."/>
            <person name="Jacobs-Sera D."/>
            <person name="Hatfull G.F."/>
            <person name="Hendrix R.W."/>
        </authorList>
    </citation>
    <scope>NUCLEOTIDE SEQUENCE [LARGE SCALE GENOMIC DNA]</scope>
</reference>
<name>A0A0C5Q390_9CAUD</name>
<dbReference type="GeneID" id="24366604"/>
<gene>
    <name evidence="3" type="primary">59</name>
    <name evidence="3" type="ORF">DET7_59</name>
</gene>
<dbReference type="KEGG" id="vg:24366604"/>
<accession>A0A0C5Q390</accession>
<dbReference type="InterPro" id="IPR010992">
    <property type="entry name" value="IHF-like_DNA-bd_dom_sf"/>
</dbReference>
<sequence length="104" mass="11218">MKHRKQPTGVIRMNRTDFIAHIAQTQGMTKGEAEKIVASFINGVKTAVAAGQSVQFVGFGAFEVKHQEARTGRNPLNGQQIQIEAKNVVKFKVGEGLKAAANGQ</sequence>
<dbReference type="SUPFAM" id="SSF47729">
    <property type="entry name" value="IHF-like DNA-binding proteins"/>
    <property type="match status" value="1"/>
</dbReference>
<dbReference type="PANTHER" id="PTHR33175">
    <property type="entry name" value="DNA-BINDING PROTEIN HU"/>
    <property type="match status" value="1"/>
</dbReference>
<dbReference type="SMART" id="SM00411">
    <property type="entry name" value="BHL"/>
    <property type="match status" value="1"/>
</dbReference>
<evidence type="ECO:0000313" key="3">
    <source>
        <dbReference type="EMBL" id="AJQ20878.1"/>
    </source>
</evidence>
<comment type="similarity">
    <text evidence="2">Belongs to the bacterial histone-like protein family.</text>
</comment>
<dbReference type="PANTHER" id="PTHR33175:SF3">
    <property type="entry name" value="DNA-BINDING PROTEIN HU-BETA"/>
    <property type="match status" value="1"/>
</dbReference>
<organism evidence="3 4">
    <name type="scientific">Salmonella phage Det7</name>
    <dbReference type="NCBI Taxonomy" id="454798"/>
    <lineage>
        <taxon>Viruses</taxon>
        <taxon>Duplodnaviria</taxon>
        <taxon>Heunggongvirae</taxon>
        <taxon>Uroviricota</taxon>
        <taxon>Caudoviricetes</taxon>
        <taxon>Pantevenvirales</taxon>
        <taxon>Ackermannviridae</taxon>
        <taxon>Cvivirinae</taxon>
        <taxon>Kuttervirus</taxon>
        <taxon>Kuttervirus Det7</taxon>
    </lineage>
</organism>
<dbReference type="PROSITE" id="PS00045">
    <property type="entry name" value="HISTONE_LIKE"/>
    <property type="match status" value="1"/>
</dbReference>
<keyword evidence="4" id="KW-1185">Reference proteome</keyword>
<protein>
    <submittedName>
        <fullName evidence="3">HU_IHF DNA binding domain protein</fullName>
    </submittedName>
</protein>
<proteinExistence type="inferred from homology"/>
<dbReference type="Gene3D" id="4.10.520.10">
    <property type="entry name" value="IHF-like DNA-binding proteins"/>
    <property type="match status" value="1"/>
</dbReference>
<dbReference type="EMBL" id="KP797973">
    <property type="protein sequence ID" value="AJQ20878.1"/>
    <property type="molecule type" value="Genomic_DNA"/>
</dbReference>
<dbReference type="RefSeq" id="YP_009140236.1">
    <property type="nucleotide sequence ID" value="NC_027119.1"/>
</dbReference>
<dbReference type="InterPro" id="IPR020816">
    <property type="entry name" value="Histone-like_DNA-bd_CS"/>
</dbReference>
<dbReference type="Proteomes" id="UP000032405">
    <property type="component" value="Segment"/>
</dbReference>
<evidence type="ECO:0000256" key="2">
    <source>
        <dbReference type="RuleBase" id="RU003939"/>
    </source>
</evidence>
<dbReference type="Pfam" id="PF00216">
    <property type="entry name" value="Bac_DNA_binding"/>
    <property type="match status" value="1"/>
</dbReference>
<dbReference type="CDD" id="cd13831">
    <property type="entry name" value="HU"/>
    <property type="match status" value="1"/>
</dbReference>
<dbReference type="InterPro" id="IPR000119">
    <property type="entry name" value="Hist_DNA-bd"/>
</dbReference>
<evidence type="ECO:0000313" key="4">
    <source>
        <dbReference type="Proteomes" id="UP000032405"/>
    </source>
</evidence>